<organism evidence="2 3">
    <name type="scientific">Diaporthe eres</name>
    <name type="common">Phomopsis oblonga</name>
    <dbReference type="NCBI Taxonomy" id="83184"/>
    <lineage>
        <taxon>Eukaryota</taxon>
        <taxon>Fungi</taxon>
        <taxon>Dikarya</taxon>
        <taxon>Ascomycota</taxon>
        <taxon>Pezizomycotina</taxon>
        <taxon>Sordariomycetes</taxon>
        <taxon>Sordariomycetidae</taxon>
        <taxon>Diaporthales</taxon>
        <taxon>Diaporthaceae</taxon>
        <taxon>Diaporthe</taxon>
        <taxon>Diaporthe eres species complex</taxon>
    </lineage>
</organism>
<reference evidence="2 3" key="1">
    <citation type="submission" date="2024-02" db="EMBL/GenBank/DDBJ databases">
        <title>De novo assembly and annotation of 12 fungi associated with fruit tree decline syndrome in Ontario, Canada.</title>
        <authorList>
            <person name="Sulman M."/>
            <person name="Ellouze W."/>
            <person name="Ilyukhin E."/>
        </authorList>
    </citation>
    <scope>NUCLEOTIDE SEQUENCE [LARGE SCALE GENOMIC DNA]</scope>
    <source>
        <strain evidence="2 3">M169</strain>
    </source>
</reference>
<feature type="region of interest" description="Disordered" evidence="1">
    <location>
        <begin position="271"/>
        <end position="311"/>
    </location>
</feature>
<dbReference type="SUPFAM" id="SSF46785">
    <property type="entry name" value="Winged helix' DNA-binding domain"/>
    <property type="match status" value="1"/>
</dbReference>
<dbReference type="PANTHER" id="PTHR43712:SF15">
    <property type="entry name" value="MONODICTYPHENONE CLUSTER TRANSCRIPTIONAL COACTIVATOR MDPA"/>
    <property type="match status" value="1"/>
</dbReference>
<dbReference type="InterPro" id="IPR029063">
    <property type="entry name" value="SAM-dependent_MTases_sf"/>
</dbReference>
<name>A0ABR1P962_DIAER</name>
<protein>
    <recommendedName>
        <fullName evidence="4">O-methyltransferase</fullName>
    </recommendedName>
</protein>
<evidence type="ECO:0000256" key="1">
    <source>
        <dbReference type="SAM" id="MobiDB-lite"/>
    </source>
</evidence>
<gene>
    <name evidence="2" type="ORF">SLS63_006044</name>
</gene>
<proteinExistence type="predicted"/>
<comment type="caution">
    <text evidence="2">The sequence shown here is derived from an EMBL/GenBank/DDBJ whole genome shotgun (WGS) entry which is preliminary data.</text>
</comment>
<sequence>MERLAQLELHTEKLSTAVKSLMNHRHNIDPPEDTGRELSNAKASILANIASIKAIVGEPDDLLQGLATQAEILACLQWLAECQILACIPLELSVPTKDLADLAGVPVSQLLRAIRLLATVGFLQEQQPGSVAHTPLSAQFITSQSLLDASVFMAEWAVPAALQMPIATQRFGATQGGPAEAAMNSMRPFQSALQERSKLRRQWSAYLHHAAGLHQEEEVLDVISRLNWSNLGSACIVEVNARSTSMARSLAERFPSLRLTVQIDDAQSAPLSQDSLWHSGPTDIDLRDSRDGRVESDAEQRNKDNSGTIASSDANLNVTYRSAGMPQHVKDAAVYILHLPAARPRPSPGGSPATLIKAELQSYLDLLRTNGSVMLVLTTRLLPEPGSLCGPEVEAVARARDLCMLQLTNEGELELAEVLCMIEAVRDNAGKLVVTSQLRSHNNLIVALVVKHQAS</sequence>
<accession>A0ABR1P962</accession>
<dbReference type="InterPro" id="IPR036388">
    <property type="entry name" value="WH-like_DNA-bd_sf"/>
</dbReference>
<dbReference type="Gene3D" id="1.10.10.10">
    <property type="entry name" value="Winged helix-like DNA-binding domain superfamily/Winged helix DNA-binding domain"/>
    <property type="match status" value="1"/>
</dbReference>
<evidence type="ECO:0000313" key="2">
    <source>
        <dbReference type="EMBL" id="KAK7729663.1"/>
    </source>
</evidence>
<dbReference type="PANTHER" id="PTHR43712">
    <property type="entry name" value="PUTATIVE (AFU_ORTHOLOGUE AFUA_4G14580)-RELATED"/>
    <property type="match status" value="1"/>
</dbReference>
<feature type="compositionally biased region" description="Basic and acidic residues" evidence="1">
    <location>
        <begin position="284"/>
        <end position="304"/>
    </location>
</feature>
<dbReference type="Gene3D" id="3.40.50.150">
    <property type="entry name" value="Vaccinia Virus protein VP39"/>
    <property type="match status" value="1"/>
</dbReference>
<dbReference type="Proteomes" id="UP001430848">
    <property type="component" value="Unassembled WGS sequence"/>
</dbReference>
<keyword evidence="3" id="KW-1185">Reference proteome</keyword>
<evidence type="ECO:0008006" key="4">
    <source>
        <dbReference type="Google" id="ProtNLM"/>
    </source>
</evidence>
<dbReference type="InterPro" id="IPR036390">
    <property type="entry name" value="WH_DNA-bd_sf"/>
</dbReference>
<dbReference type="EMBL" id="JAKNSF020000028">
    <property type="protein sequence ID" value="KAK7729663.1"/>
    <property type="molecule type" value="Genomic_DNA"/>
</dbReference>
<evidence type="ECO:0000313" key="3">
    <source>
        <dbReference type="Proteomes" id="UP001430848"/>
    </source>
</evidence>